<dbReference type="GO" id="GO:0003677">
    <property type="term" value="F:DNA binding"/>
    <property type="evidence" value="ECO:0007669"/>
    <property type="project" value="InterPro"/>
</dbReference>
<dbReference type="RefSeq" id="WP_092571930.1">
    <property type="nucleotide sequence ID" value="NZ_CALUDV010000010.1"/>
</dbReference>
<dbReference type="GO" id="GO:0003905">
    <property type="term" value="F:alkylbase DNA N-glycosylase activity"/>
    <property type="evidence" value="ECO:0007669"/>
    <property type="project" value="InterPro"/>
</dbReference>
<reference evidence="6 7" key="1">
    <citation type="submission" date="2016-10" db="EMBL/GenBank/DDBJ databases">
        <authorList>
            <person name="de Groot N.N."/>
        </authorList>
    </citation>
    <scope>NUCLEOTIDE SEQUENCE [LARGE SCALE GENOMIC DNA]</scope>
    <source>
        <strain evidence="6 7">DSM 15695</strain>
    </source>
</reference>
<gene>
    <name evidence="6" type="ORF">SAMN04488558_106116</name>
</gene>
<dbReference type="STRING" id="89093.SAMN04488558_106116"/>
<dbReference type="InterPro" id="IPR011034">
    <property type="entry name" value="Formyl_transferase-like_C_sf"/>
</dbReference>
<evidence type="ECO:0000256" key="5">
    <source>
        <dbReference type="HAMAP-Rule" id="MF_00527"/>
    </source>
</evidence>
<dbReference type="Gene3D" id="3.10.300.10">
    <property type="entry name" value="Methylpurine-DNA glycosylase (MPG)"/>
    <property type="match status" value="1"/>
</dbReference>
<dbReference type="EC" id="3.2.2.-" evidence="5"/>
<dbReference type="NCBIfam" id="TIGR00567">
    <property type="entry name" value="3mg"/>
    <property type="match status" value="1"/>
</dbReference>
<keyword evidence="7" id="KW-1185">Reference proteome</keyword>
<dbReference type="CDD" id="cd00540">
    <property type="entry name" value="AAG"/>
    <property type="match status" value="1"/>
</dbReference>
<dbReference type="HAMAP" id="MF_00527">
    <property type="entry name" value="3MGH"/>
    <property type="match status" value="1"/>
</dbReference>
<dbReference type="EMBL" id="FOEN01000006">
    <property type="protein sequence ID" value="SEQ21435.1"/>
    <property type="molecule type" value="Genomic_DNA"/>
</dbReference>
<dbReference type="GO" id="GO:0006284">
    <property type="term" value="P:base-excision repair"/>
    <property type="evidence" value="ECO:0007669"/>
    <property type="project" value="InterPro"/>
</dbReference>
<organism evidence="6 7">
    <name type="scientific">Ignavigranum ruoffiae</name>
    <dbReference type="NCBI Taxonomy" id="89093"/>
    <lineage>
        <taxon>Bacteria</taxon>
        <taxon>Bacillati</taxon>
        <taxon>Bacillota</taxon>
        <taxon>Bacilli</taxon>
        <taxon>Lactobacillales</taxon>
        <taxon>Aerococcaceae</taxon>
        <taxon>Ignavigranum</taxon>
    </lineage>
</organism>
<dbReference type="InterPro" id="IPR003180">
    <property type="entry name" value="MPG"/>
</dbReference>
<evidence type="ECO:0000256" key="4">
    <source>
        <dbReference type="ARBA" id="ARBA00023204"/>
    </source>
</evidence>
<dbReference type="OrthoDB" id="9794313at2"/>
<evidence type="ECO:0000256" key="1">
    <source>
        <dbReference type="ARBA" id="ARBA00009232"/>
    </source>
</evidence>
<keyword evidence="4 5" id="KW-0234">DNA repair</keyword>
<comment type="similarity">
    <text evidence="1 5">Belongs to the DNA glycosylase MPG family.</text>
</comment>
<dbReference type="PANTHER" id="PTHR10429">
    <property type="entry name" value="DNA-3-METHYLADENINE GLYCOSYLASE"/>
    <property type="match status" value="1"/>
</dbReference>
<sequence length="192" mass="21497">MIPDWFNRDTPTTELAQNLIGCLLVHESDEGRCSGWIVETEAYLGFEDQASHSYQRKQTPRLSALYQGLGVFYLYQMRGHILINVVSGYPGQGTGVMIRALEPYQGRDLMAQRRGKSGILISNGPAKLSQALGINMSYYGQSVQGPGLRIDFSQRLSYAKLGVGPRIGIPNKGEWTHKPLRYYIEGHPYLSK</sequence>
<dbReference type="PANTHER" id="PTHR10429:SF0">
    <property type="entry name" value="DNA-3-METHYLADENINE GLYCOSYLASE"/>
    <property type="match status" value="1"/>
</dbReference>
<keyword evidence="3 5" id="KW-0378">Hydrolase</keyword>
<accession>A0A1H9E720</accession>
<proteinExistence type="inferred from homology"/>
<keyword evidence="2 5" id="KW-0227">DNA damage</keyword>
<dbReference type="InterPro" id="IPR036995">
    <property type="entry name" value="MPG_sf"/>
</dbReference>
<dbReference type="AlphaFoldDB" id="A0A1H9E720"/>
<evidence type="ECO:0000256" key="2">
    <source>
        <dbReference type="ARBA" id="ARBA00022763"/>
    </source>
</evidence>
<dbReference type="Pfam" id="PF02245">
    <property type="entry name" value="Pur_DNA_glyco"/>
    <property type="match status" value="1"/>
</dbReference>
<dbReference type="FunFam" id="3.10.300.10:FF:000001">
    <property type="entry name" value="Putative 3-methyladenine DNA glycosylase"/>
    <property type="match status" value="1"/>
</dbReference>
<evidence type="ECO:0000313" key="6">
    <source>
        <dbReference type="EMBL" id="SEQ21435.1"/>
    </source>
</evidence>
<evidence type="ECO:0000256" key="3">
    <source>
        <dbReference type="ARBA" id="ARBA00022801"/>
    </source>
</evidence>
<evidence type="ECO:0000313" key="7">
    <source>
        <dbReference type="Proteomes" id="UP000198833"/>
    </source>
</evidence>
<dbReference type="SUPFAM" id="SSF50486">
    <property type="entry name" value="FMT C-terminal domain-like"/>
    <property type="match status" value="1"/>
</dbReference>
<dbReference type="Proteomes" id="UP000198833">
    <property type="component" value="Unassembled WGS sequence"/>
</dbReference>
<name>A0A1H9E720_9LACT</name>
<protein>
    <recommendedName>
        <fullName evidence="5">Putative 3-methyladenine DNA glycosylase</fullName>
        <ecNumber evidence="5">3.2.2.-</ecNumber>
    </recommendedName>
</protein>